<keyword evidence="12" id="KW-1185">Reference proteome</keyword>
<dbReference type="NCBIfam" id="TIGR03914">
    <property type="entry name" value="UDG_fam_dom"/>
    <property type="match status" value="1"/>
</dbReference>
<dbReference type="GO" id="GO:0051539">
    <property type="term" value="F:4 iron, 4 sulfur cluster binding"/>
    <property type="evidence" value="ECO:0007669"/>
    <property type="project" value="UniProtKB-KW"/>
</dbReference>
<keyword evidence="6" id="KW-0378">Hydrolase</keyword>
<keyword evidence="4" id="KW-0479">Metal-binding</keyword>
<dbReference type="SMART" id="SM00986">
    <property type="entry name" value="UDG"/>
    <property type="match status" value="1"/>
</dbReference>
<dbReference type="OrthoDB" id="5290748at2"/>
<dbReference type="NCBIfam" id="TIGR00758">
    <property type="entry name" value="UDG_fam4"/>
    <property type="match status" value="1"/>
</dbReference>
<comment type="caution">
    <text evidence="11">The sequence shown here is derived from an EMBL/GenBank/DDBJ whole genome shotgun (WGS) entry which is preliminary data.</text>
</comment>
<feature type="domain" description="Uracil-DNA glycosylase-like" evidence="10">
    <location>
        <begin position="311"/>
        <end position="467"/>
    </location>
</feature>
<dbReference type="InterPro" id="IPR025404">
    <property type="entry name" value="DUF4130"/>
</dbReference>
<evidence type="ECO:0000256" key="3">
    <source>
        <dbReference type="ARBA" id="ARBA00022485"/>
    </source>
</evidence>
<keyword evidence="7" id="KW-0408">Iron</keyword>
<organism evidence="11 12">
    <name type="scientific">Palleronia aestuarii</name>
    <dbReference type="NCBI Taxonomy" id="568105"/>
    <lineage>
        <taxon>Bacteria</taxon>
        <taxon>Pseudomonadati</taxon>
        <taxon>Pseudomonadota</taxon>
        <taxon>Alphaproteobacteria</taxon>
        <taxon>Rhodobacterales</taxon>
        <taxon>Roseobacteraceae</taxon>
        <taxon>Palleronia</taxon>
    </lineage>
</organism>
<dbReference type="InterPro" id="IPR023875">
    <property type="entry name" value="DNA_repair_put"/>
</dbReference>
<dbReference type="GO" id="GO:0006281">
    <property type="term" value="P:DNA repair"/>
    <property type="evidence" value="ECO:0007669"/>
    <property type="project" value="UniProtKB-KW"/>
</dbReference>
<dbReference type="Pfam" id="PF13566">
    <property type="entry name" value="DUF4130"/>
    <property type="match status" value="1"/>
</dbReference>
<evidence type="ECO:0000256" key="4">
    <source>
        <dbReference type="ARBA" id="ARBA00022723"/>
    </source>
</evidence>
<dbReference type="GO" id="GO:0097506">
    <property type="term" value="F:deaminated base DNA N-glycosylase activity"/>
    <property type="evidence" value="ECO:0007669"/>
    <property type="project" value="UniProtKB-ARBA"/>
</dbReference>
<dbReference type="GO" id="GO:0046872">
    <property type="term" value="F:metal ion binding"/>
    <property type="evidence" value="ECO:0007669"/>
    <property type="project" value="UniProtKB-KW"/>
</dbReference>
<keyword evidence="9" id="KW-0234">DNA repair</keyword>
<dbReference type="PANTHER" id="PTHR33693:SF9">
    <property type="entry name" value="TYPE-4 URACIL-DNA GLYCOSYLASE"/>
    <property type="match status" value="1"/>
</dbReference>
<dbReference type="InterPro" id="IPR036895">
    <property type="entry name" value="Uracil-DNA_glycosylase-like_sf"/>
</dbReference>
<evidence type="ECO:0000259" key="10">
    <source>
        <dbReference type="SMART" id="SM00986"/>
    </source>
</evidence>
<evidence type="ECO:0000256" key="5">
    <source>
        <dbReference type="ARBA" id="ARBA00022763"/>
    </source>
</evidence>
<keyword evidence="8" id="KW-0411">Iron-sulfur</keyword>
<dbReference type="CDD" id="cd10030">
    <property type="entry name" value="UDG-F4_TTUDGA_SPO1dp_like"/>
    <property type="match status" value="1"/>
</dbReference>
<proteinExistence type="inferred from homology"/>
<dbReference type="PANTHER" id="PTHR33693">
    <property type="entry name" value="TYPE-5 URACIL-DNA GLYCOSYLASE"/>
    <property type="match status" value="1"/>
</dbReference>
<dbReference type="InterPro" id="IPR005273">
    <property type="entry name" value="Ura-DNA_glyco_family4"/>
</dbReference>
<dbReference type="SUPFAM" id="SSF52141">
    <property type="entry name" value="Uracil-DNA glycosylase-like"/>
    <property type="match status" value="1"/>
</dbReference>
<dbReference type="Gene3D" id="3.40.470.10">
    <property type="entry name" value="Uracil-DNA glycosylase-like domain"/>
    <property type="match status" value="1"/>
</dbReference>
<reference evidence="11 12" key="1">
    <citation type="submission" date="2018-06" db="EMBL/GenBank/DDBJ databases">
        <title>Genomic Encyclopedia of Archaeal and Bacterial Type Strains, Phase II (KMG-II): from individual species to whole genera.</title>
        <authorList>
            <person name="Goeker M."/>
        </authorList>
    </citation>
    <scope>NUCLEOTIDE SEQUENCE [LARGE SCALE GENOMIC DNA]</scope>
    <source>
        <strain evidence="11 12">DSM 22009</strain>
    </source>
</reference>
<evidence type="ECO:0000256" key="9">
    <source>
        <dbReference type="ARBA" id="ARBA00023204"/>
    </source>
</evidence>
<evidence type="ECO:0000256" key="8">
    <source>
        <dbReference type="ARBA" id="ARBA00023014"/>
    </source>
</evidence>
<name>A0A2W7Q996_9RHOB</name>
<evidence type="ECO:0000313" key="12">
    <source>
        <dbReference type="Proteomes" id="UP000248916"/>
    </source>
</evidence>
<evidence type="ECO:0000256" key="2">
    <source>
        <dbReference type="ARBA" id="ARBA00019403"/>
    </source>
</evidence>
<dbReference type="AlphaFoldDB" id="A0A2W7Q996"/>
<dbReference type="NCBIfam" id="TIGR03915">
    <property type="entry name" value="SAM_7_link_chp"/>
    <property type="match status" value="1"/>
</dbReference>
<evidence type="ECO:0000256" key="7">
    <source>
        <dbReference type="ARBA" id="ARBA00023004"/>
    </source>
</evidence>
<accession>A0A2W7Q996</accession>
<keyword evidence="3" id="KW-0004">4Fe-4S</keyword>
<evidence type="ECO:0000256" key="1">
    <source>
        <dbReference type="ARBA" id="ARBA00006521"/>
    </source>
</evidence>
<dbReference type="Pfam" id="PF03167">
    <property type="entry name" value="UDG"/>
    <property type="match status" value="1"/>
</dbReference>
<evidence type="ECO:0000256" key="6">
    <source>
        <dbReference type="ARBA" id="ARBA00022801"/>
    </source>
</evidence>
<dbReference type="Proteomes" id="UP000248916">
    <property type="component" value="Unassembled WGS sequence"/>
</dbReference>
<sequence length="481" mass="52952">MRRVALPRLGTAAAWRNAARGCLAASIPPEDLVWSYDGADGDLFSALAEPAPMEGTVSVPKSFVPLAETVCWHEDPERFARLYAFLWRLRGHPALMADRGDAGLARLREMEKAVRRDIHKMRAFLRFREIDGLGARRRFAAWFEPTHHIAEPNAPFFARRFGDMDWVIQTPDLQVTFTEGEIAFGPGAAKPPLPEDATEALWSTYFRNIFNPARLKVKAMQAEMPKKYWKNMPEAAAIPELIAGAAARARAMQEAAPTLAPARAARIKERLPMPGLLPDDAPEADTLDALRVEAQGCTRCPLYRDATQVVMGEGPPDAPLMVVGEQPGDQEDLAGRPFVGPAGQLFDQIAEEAGLDRSRAYVTNAVKHFKFTPRGKRRIHQKPDAGEVAACRWWVEAERELLRPKLILAMGATAAASVTGQGAGIMKRRGTFEQTEDGTPVLLTLHPSYLLRVPNEAAKAAATRDFRADLELAAARIAELA</sequence>
<dbReference type="SMART" id="SM00987">
    <property type="entry name" value="UreE_C"/>
    <property type="match status" value="1"/>
</dbReference>
<gene>
    <name evidence="11" type="ORF">LX81_00898</name>
</gene>
<comment type="similarity">
    <text evidence="1">Belongs to the uracil-DNA glycosylase (UDG) superfamily. Type 4 (UDGa) family.</text>
</comment>
<dbReference type="InterPro" id="IPR005122">
    <property type="entry name" value="Uracil-DNA_glycosylase-like"/>
</dbReference>
<protein>
    <recommendedName>
        <fullName evidence="2">Type-4 uracil-DNA glycosylase</fullName>
    </recommendedName>
</protein>
<keyword evidence="5" id="KW-0227">DNA damage</keyword>
<evidence type="ECO:0000313" key="11">
    <source>
        <dbReference type="EMBL" id="PZX18269.1"/>
    </source>
</evidence>
<dbReference type="EMBL" id="QKZL01000003">
    <property type="protein sequence ID" value="PZX18269.1"/>
    <property type="molecule type" value="Genomic_DNA"/>
</dbReference>
<dbReference type="InterPro" id="IPR051536">
    <property type="entry name" value="UDG_Type-4/5"/>
</dbReference>
<dbReference type="RefSeq" id="WP_111536090.1">
    <property type="nucleotide sequence ID" value="NZ_QKZL01000003.1"/>
</dbReference>